<name>Q0RAK9_FRAAA</name>
<reference evidence="1 2" key="1">
    <citation type="journal article" date="2007" name="Genome Res.">
        <title>Genome characteristics of facultatively symbiotic Frankia sp. strains reflect host range and host plant biogeography.</title>
        <authorList>
            <person name="Normand P."/>
            <person name="Lapierre P."/>
            <person name="Tisa L.S."/>
            <person name="Gogarten J.P."/>
            <person name="Alloisio N."/>
            <person name="Bagnarol E."/>
            <person name="Bassi C.A."/>
            <person name="Berry A.M."/>
            <person name="Bickhart D.M."/>
            <person name="Choisne N."/>
            <person name="Couloux A."/>
            <person name="Cournoyer B."/>
            <person name="Cruveiller S."/>
            <person name="Daubin V."/>
            <person name="Demange N."/>
            <person name="Francino M.P."/>
            <person name="Goltsman E."/>
            <person name="Huang Y."/>
            <person name="Kopp O.R."/>
            <person name="Labarre L."/>
            <person name="Lapidus A."/>
            <person name="Lavire C."/>
            <person name="Marechal J."/>
            <person name="Martinez M."/>
            <person name="Mastronunzio J.E."/>
            <person name="Mullin B.C."/>
            <person name="Niemann J."/>
            <person name="Pujic P."/>
            <person name="Rawnsley T."/>
            <person name="Rouy Z."/>
            <person name="Schenowitz C."/>
            <person name="Sellstedt A."/>
            <person name="Tavares F."/>
            <person name="Tomkins J.P."/>
            <person name="Vallenet D."/>
            <person name="Valverde C."/>
            <person name="Wall L.G."/>
            <person name="Wang Y."/>
            <person name="Medigue C."/>
            <person name="Benson D.R."/>
        </authorList>
    </citation>
    <scope>NUCLEOTIDE SEQUENCE [LARGE SCALE GENOMIC DNA]</scope>
    <source>
        <strain evidence="2">DSM 45986 / CECT 9034 / ACN14a</strain>
    </source>
</reference>
<dbReference type="EMBL" id="CT573213">
    <property type="protein sequence ID" value="CAL29837.1"/>
    <property type="molecule type" value="Genomic_DNA"/>
</dbReference>
<dbReference type="Proteomes" id="UP000000657">
    <property type="component" value="Chromosome"/>
</dbReference>
<protein>
    <submittedName>
        <fullName evidence="1">Uncharacterized protein</fullName>
    </submittedName>
</protein>
<evidence type="ECO:0000313" key="2">
    <source>
        <dbReference type="Proteomes" id="UP000000657"/>
    </source>
</evidence>
<proteinExistence type="predicted"/>
<gene>
    <name evidence="1" type="ordered locus">FRAAL4701</name>
</gene>
<accession>Q0RAK9</accession>
<keyword evidence="2" id="KW-1185">Reference proteome</keyword>
<dbReference type="HOGENOM" id="CLU_2682406_0_0_11"/>
<organism evidence="1 2">
    <name type="scientific">Frankia alni (strain DSM 45986 / CECT 9034 / ACN14a)</name>
    <dbReference type="NCBI Taxonomy" id="326424"/>
    <lineage>
        <taxon>Bacteria</taxon>
        <taxon>Bacillati</taxon>
        <taxon>Actinomycetota</taxon>
        <taxon>Actinomycetes</taxon>
        <taxon>Frankiales</taxon>
        <taxon>Frankiaceae</taxon>
        <taxon>Frankia</taxon>
    </lineage>
</organism>
<sequence>MPTGPAEAGIVTRATGTHCPCLNGCDRCYGSRAIVSAITVGRVILAGRKCRLQSRSRRQPCRKSRCGRTMEAGG</sequence>
<evidence type="ECO:0000313" key="1">
    <source>
        <dbReference type="EMBL" id="CAL29837.1"/>
    </source>
</evidence>
<dbReference type="AlphaFoldDB" id="Q0RAK9"/>